<dbReference type="GO" id="GO:0005886">
    <property type="term" value="C:plasma membrane"/>
    <property type="evidence" value="ECO:0007669"/>
    <property type="project" value="UniProtKB-SubCell"/>
</dbReference>
<evidence type="ECO:0000259" key="8">
    <source>
        <dbReference type="PROSITE" id="PS50928"/>
    </source>
</evidence>
<keyword evidence="5 7" id="KW-1133">Transmembrane helix</keyword>
<dbReference type="Proteomes" id="UP001628281">
    <property type="component" value="Unassembled WGS sequence"/>
</dbReference>
<evidence type="ECO:0000313" key="10">
    <source>
        <dbReference type="EMBL" id="MFL7902790.1"/>
    </source>
</evidence>
<feature type="transmembrane region" description="Helical" evidence="7">
    <location>
        <begin position="187"/>
        <end position="209"/>
    </location>
</feature>
<evidence type="ECO:0000256" key="5">
    <source>
        <dbReference type="ARBA" id="ARBA00022989"/>
    </source>
</evidence>
<dbReference type="AlphaFoldDB" id="A0A060DWS4"/>
<protein>
    <submittedName>
        <fullName evidence="9">ABC transporter permease</fullName>
    </submittedName>
</protein>
<evidence type="ECO:0000256" key="4">
    <source>
        <dbReference type="ARBA" id="ARBA00022692"/>
    </source>
</evidence>
<accession>A0A060DWS4</accession>
<dbReference type="PANTHER" id="PTHR43163:SF9">
    <property type="entry name" value="ABC TRANSPORTER PERMEASE PROTEIN"/>
    <property type="match status" value="1"/>
</dbReference>
<geneLocation type="plasmid" evidence="9 11">
    <name>AbAZ39_p2</name>
</geneLocation>
<comment type="similarity">
    <text evidence="7">Belongs to the binding-protein-dependent transport system permease family.</text>
</comment>
<evidence type="ECO:0000256" key="7">
    <source>
        <dbReference type="RuleBase" id="RU363032"/>
    </source>
</evidence>
<reference evidence="9 11" key="1">
    <citation type="journal article" date="2014" name="Genome Announc.">
        <title>Complete Genome Sequence of the Model Rhizosphere Strain Azospirillum brasilense Az39, Successfully Applied in Agriculture.</title>
        <authorList>
            <person name="Rivera D."/>
            <person name="Revale S."/>
            <person name="Molina R."/>
            <person name="Gualpa J."/>
            <person name="Puente M."/>
            <person name="Maroniche G."/>
            <person name="Paris G."/>
            <person name="Baker D."/>
            <person name="Clavijo B."/>
            <person name="McLay K."/>
            <person name="Spaepen S."/>
            <person name="Perticari A."/>
            <person name="Vazquez M."/>
            <person name="Wisniewski-Dye F."/>
            <person name="Watkins C."/>
            <person name="Martinez-Abarca F."/>
            <person name="Vanderleyden J."/>
            <person name="Cassan F."/>
        </authorList>
    </citation>
    <scope>NUCLEOTIDE SEQUENCE [LARGE SCALE GENOMIC DNA]</scope>
    <source>
        <strain evidence="9 11">Az39</strain>
        <plasmid evidence="9">AbAZ39_p2</plasmid>
    </source>
</reference>
<dbReference type="EMBL" id="JBJLSN010000023">
    <property type="protein sequence ID" value="MFL7902790.1"/>
    <property type="molecule type" value="Genomic_DNA"/>
</dbReference>
<dbReference type="RefSeq" id="WP_040136767.1">
    <property type="nucleotide sequence ID" value="NZ_CP007795.1"/>
</dbReference>
<dbReference type="InterPro" id="IPR045621">
    <property type="entry name" value="BPD_transp_1_N"/>
</dbReference>
<dbReference type="PANTHER" id="PTHR43163">
    <property type="entry name" value="DIPEPTIDE TRANSPORT SYSTEM PERMEASE PROTEIN DPPB-RELATED"/>
    <property type="match status" value="1"/>
</dbReference>
<evidence type="ECO:0000256" key="1">
    <source>
        <dbReference type="ARBA" id="ARBA00004651"/>
    </source>
</evidence>
<feature type="transmembrane region" description="Helical" evidence="7">
    <location>
        <begin position="136"/>
        <end position="161"/>
    </location>
</feature>
<dbReference type="CDD" id="cd06261">
    <property type="entry name" value="TM_PBP2"/>
    <property type="match status" value="1"/>
</dbReference>
<feature type="transmembrane region" description="Helical" evidence="7">
    <location>
        <begin position="103"/>
        <end position="124"/>
    </location>
</feature>
<dbReference type="InterPro" id="IPR000515">
    <property type="entry name" value="MetI-like"/>
</dbReference>
<sequence>MTLFAFTARRTLAAAPMVVVMIVVNFLLLKAVPGDLVDVMAGESGIATAEQMADLRARFGLDRSALDQFQAYLSQLLRFDLGFSFRYNRPIADLVLERLPATALLVTVAVLAAVAVGVAAGVLAGRRPGGRFDRAVSVLSSLIFAVPSFWIGLVGIVLFAVQLRWLPIGGYATVGAPGVGWPHAVDVAAHLVLPAATLGLGYAALYARVTRAAVIETSRLDFVRTARAKGISETRVTLRHILRNALLPVVTLSGLKLGSMLGGAVVVETVFSWPGLGRLAFEAVADRDVNLLLSLFLCNSLLVIVMGILVDVSYAALDPRIEVTA</sequence>
<feature type="transmembrane region" description="Helical" evidence="7">
    <location>
        <begin position="245"/>
        <end position="271"/>
    </location>
</feature>
<dbReference type="Pfam" id="PF00528">
    <property type="entry name" value="BPD_transp_1"/>
    <property type="match status" value="1"/>
</dbReference>
<organism evidence="9 11">
    <name type="scientific">Azospirillum argentinense</name>
    <dbReference type="NCBI Taxonomy" id="2970906"/>
    <lineage>
        <taxon>Bacteria</taxon>
        <taxon>Pseudomonadati</taxon>
        <taxon>Pseudomonadota</taxon>
        <taxon>Alphaproteobacteria</taxon>
        <taxon>Rhodospirillales</taxon>
        <taxon>Azospirillaceae</taxon>
        <taxon>Azospirillum</taxon>
    </lineage>
</organism>
<feature type="transmembrane region" description="Helical" evidence="7">
    <location>
        <begin position="291"/>
        <end position="310"/>
    </location>
</feature>
<dbReference type="InterPro" id="IPR035906">
    <property type="entry name" value="MetI-like_sf"/>
</dbReference>
<proteinExistence type="inferred from homology"/>
<dbReference type="SUPFAM" id="SSF161098">
    <property type="entry name" value="MetI-like"/>
    <property type="match status" value="1"/>
</dbReference>
<keyword evidence="9" id="KW-0614">Plasmid</keyword>
<keyword evidence="2 7" id="KW-0813">Transport</keyword>
<feature type="transmembrane region" description="Helical" evidence="7">
    <location>
        <begin position="12"/>
        <end position="32"/>
    </location>
</feature>
<evidence type="ECO:0000256" key="2">
    <source>
        <dbReference type="ARBA" id="ARBA00022448"/>
    </source>
</evidence>
<evidence type="ECO:0000256" key="3">
    <source>
        <dbReference type="ARBA" id="ARBA00022475"/>
    </source>
</evidence>
<dbReference type="EMBL" id="CP007795">
    <property type="protein sequence ID" value="AIB15329.1"/>
    <property type="molecule type" value="Genomic_DNA"/>
</dbReference>
<dbReference type="Gene3D" id="1.10.3720.10">
    <property type="entry name" value="MetI-like"/>
    <property type="match status" value="1"/>
</dbReference>
<dbReference type="Pfam" id="PF19300">
    <property type="entry name" value="BPD_transp_1_N"/>
    <property type="match status" value="1"/>
</dbReference>
<evidence type="ECO:0000256" key="6">
    <source>
        <dbReference type="ARBA" id="ARBA00023136"/>
    </source>
</evidence>
<dbReference type="KEGG" id="abq:ABAZ39_25890"/>
<dbReference type="PROSITE" id="PS50928">
    <property type="entry name" value="ABC_TM1"/>
    <property type="match status" value="1"/>
</dbReference>
<feature type="domain" description="ABC transmembrane type-1" evidence="8">
    <location>
        <begin position="99"/>
        <end position="314"/>
    </location>
</feature>
<comment type="subcellular location">
    <subcellularLocation>
        <location evidence="1 7">Cell membrane</location>
        <topology evidence="1 7">Multi-pass membrane protein</topology>
    </subcellularLocation>
</comment>
<gene>
    <name evidence="9" type="ORF">ABAZ39_25890</name>
    <name evidence="10" type="ORF">ACJ41P_16770</name>
</gene>
<evidence type="ECO:0000313" key="11">
    <source>
        <dbReference type="Proteomes" id="UP000027186"/>
    </source>
</evidence>
<keyword evidence="6 7" id="KW-0472">Membrane</keyword>
<name>A0A060DWS4_9PROT</name>
<keyword evidence="3" id="KW-1003">Cell membrane</keyword>
<dbReference type="GO" id="GO:0055085">
    <property type="term" value="P:transmembrane transport"/>
    <property type="evidence" value="ECO:0007669"/>
    <property type="project" value="InterPro"/>
</dbReference>
<dbReference type="Proteomes" id="UP000027186">
    <property type="component" value="Plasmid AbAZ39_p2"/>
</dbReference>
<keyword evidence="12" id="KW-1185">Reference proteome</keyword>
<reference evidence="10 12" key="2">
    <citation type="submission" date="2024-11" db="EMBL/GenBank/DDBJ databases">
        <title>Draft genome sequences of two bacteria associated to sugarcane roots in Colombia.</title>
        <authorList>
            <person name="Pardo-Diaz S."/>
            <person name="Masmela-Mendoza J."/>
            <person name="Delgadillo-Duran P."/>
            <person name="Bautista E.J."/>
            <person name="Rojas-Tapias D.F."/>
        </authorList>
    </citation>
    <scope>NUCLEOTIDE SEQUENCE [LARGE SCALE GENOMIC DNA]</scope>
    <source>
        <strain evidence="10 12">Ap18</strain>
    </source>
</reference>
<evidence type="ECO:0000313" key="12">
    <source>
        <dbReference type="Proteomes" id="UP001628281"/>
    </source>
</evidence>
<evidence type="ECO:0000313" key="9">
    <source>
        <dbReference type="EMBL" id="AIB15329.1"/>
    </source>
</evidence>
<keyword evidence="4 7" id="KW-0812">Transmembrane</keyword>